<dbReference type="EMBL" id="LDJR01000058">
    <property type="protein sequence ID" value="OAK67805.1"/>
    <property type="molecule type" value="Genomic_DNA"/>
</dbReference>
<dbReference type="Gene3D" id="3.40.50.1820">
    <property type="entry name" value="alpha/beta hydrolase"/>
    <property type="match status" value="1"/>
</dbReference>
<dbReference type="Proteomes" id="UP000077881">
    <property type="component" value="Unassembled WGS sequence"/>
</dbReference>
<dbReference type="GO" id="GO:0003824">
    <property type="term" value="F:catalytic activity"/>
    <property type="evidence" value="ECO:0007669"/>
    <property type="project" value="InterPro"/>
</dbReference>
<reference evidence="2 3" key="1">
    <citation type="submission" date="2015-05" db="EMBL/GenBank/DDBJ databases">
        <title>Comparison of genome.</title>
        <authorList>
            <person name="Zheng Z."/>
            <person name="Sun M."/>
        </authorList>
    </citation>
    <scope>NUCLEOTIDE SEQUENCE [LARGE SCALE GENOMIC DNA]</scope>
    <source>
        <strain evidence="2 3">G25-74</strain>
    </source>
</reference>
<gene>
    <name evidence="2" type="ORF">ABB05_17255</name>
</gene>
<dbReference type="Pfam" id="PF00561">
    <property type="entry name" value="Abhydrolase_1"/>
    <property type="match status" value="1"/>
</dbReference>
<sequence>MTTLFSKHSAHINNIDLYYESYHQQHAHEVPTILLIHGFLSSTFSFRKLAPLLANDFHVITVDFPPFGKSGRPSSFHYSYQNIAHTLWLLLDQFDYSSLIGIGHSMGGQLIFNMMHQRPNRIQKGIFLCSSGYLSRIKPPYTYLSYLPFFEKVIKRQLGKTGVLGNLHQVVYDKNMIDDEMIRGYSEPFEDDKMFRAFKKMMRHWEGDLPSEILQTIQVPCLFIWGENDRVVPMKTGKRLAQDLPNSQFISLPHTGHLLPEEKPWEVYQHIKDFIDIADRKR</sequence>
<dbReference type="PRINTS" id="PR00111">
    <property type="entry name" value="ABHYDROLASE"/>
</dbReference>
<dbReference type="RefSeq" id="WP_057984278.1">
    <property type="nucleotide sequence ID" value="NZ_JAGGKH010000001.1"/>
</dbReference>
<comment type="caution">
    <text evidence="2">The sequence shown here is derived from an EMBL/GenBank/DDBJ whole genome shotgun (WGS) entry which is preliminary data.</text>
</comment>
<dbReference type="SUPFAM" id="SSF53474">
    <property type="entry name" value="alpha/beta-Hydrolases"/>
    <property type="match status" value="1"/>
</dbReference>
<proteinExistence type="predicted"/>
<dbReference type="OrthoDB" id="9797695at2"/>
<accession>A0A177ZJ18</accession>
<dbReference type="STRING" id="217031.ABB05_17255"/>
<keyword evidence="3" id="KW-1185">Reference proteome</keyword>
<evidence type="ECO:0000313" key="2">
    <source>
        <dbReference type="EMBL" id="OAK67805.1"/>
    </source>
</evidence>
<dbReference type="AlphaFoldDB" id="A0A177ZJ18"/>
<protein>
    <recommendedName>
        <fullName evidence="1">AB hydrolase-1 domain-containing protein</fullName>
    </recommendedName>
</protein>
<feature type="domain" description="AB hydrolase-1" evidence="1">
    <location>
        <begin position="31"/>
        <end position="264"/>
    </location>
</feature>
<evidence type="ECO:0000259" key="1">
    <source>
        <dbReference type="Pfam" id="PF00561"/>
    </source>
</evidence>
<dbReference type="PATRIC" id="fig|217031.6.peg.3736"/>
<name>A0A177ZJ18_9BACI</name>
<dbReference type="PRINTS" id="PR00412">
    <property type="entry name" value="EPOXHYDRLASE"/>
</dbReference>
<dbReference type="PANTHER" id="PTHR43798">
    <property type="entry name" value="MONOACYLGLYCEROL LIPASE"/>
    <property type="match status" value="1"/>
</dbReference>
<dbReference type="InterPro" id="IPR050266">
    <property type="entry name" value="AB_hydrolase_sf"/>
</dbReference>
<dbReference type="InterPro" id="IPR000073">
    <property type="entry name" value="AB_hydrolase_1"/>
</dbReference>
<organism evidence="2 3">
    <name type="scientific">Lederbergia galactosidilytica</name>
    <dbReference type="NCBI Taxonomy" id="217031"/>
    <lineage>
        <taxon>Bacteria</taxon>
        <taxon>Bacillati</taxon>
        <taxon>Bacillota</taxon>
        <taxon>Bacilli</taxon>
        <taxon>Bacillales</taxon>
        <taxon>Bacillaceae</taxon>
        <taxon>Lederbergia</taxon>
    </lineage>
</organism>
<dbReference type="InterPro" id="IPR029058">
    <property type="entry name" value="AB_hydrolase_fold"/>
</dbReference>
<evidence type="ECO:0000313" key="3">
    <source>
        <dbReference type="Proteomes" id="UP000077881"/>
    </source>
</evidence>
<dbReference type="InterPro" id="IPR000639">
    <property type="entry name" value="Epox_hydrolase-like"/>
</dbReference>